<dbReference type="PANTHER" id="PTHR33908">
    <property type="entry name" value="MANNOSYLTRANSFERASE YKCB-RELATED"/>
    <property type="match status" value="1"/>
</dbReference>
<dbReference type="RefSeq" id="WP_004475832.1">
    <property type="nucleotide sequence ID" value="NZ_AHON02000013.1"/>
</dbReference>
<dbReference type="EMBL" id="AHON02000013">
    <property type="protein sequence ID" value="EKO35382.1"/>
    <property type="molecule type" value="Genomic_DNA"/>
</dbReference>
<evidence type="ECO:0000256" key="7">
    <source>
        <dbReference type="ARBA" id="ARBA00023136"/>
    </source>
</evidence>
<dbReference type="GO" id="GO:0016763">
    <property type="term" value="F:pentosyltransferase activity"/>
    <property type="evidence" value="ECO:0007669"/>
    <property type="project" value="TreeGrafter"/>
</dbReference>
<evidence type="ECO:0000256" key="4">
    <source>
        <dbReference type="ARBA" id="ARBA00022679"/>
    </source>
</evidence>
<keyword evidence="7 8" id="KW-0472">Membrane</keyword>
<organism evidence="9 10">
    <name type="scientific">Leptospira santarosai str. MOR084</name>
    <dbReference type="NCBI Taxonomy" id="1049984"/>
    <lineage>
        <taxon>Bacteria</taxon>
        <taxon>Pseudomonadati</taxon>
        <taxon>Spirochaetota</taxon>
        <taxon>Spirochaetia</taxon>
        <taxon>Leptospirales</taxon>
        <taxon>Leptospiraceae</taxon>
        <taxon>Leptospira</taxon>
    </lineage>
</organism>
<evidence type="ECO:0000256" key="2">
    <source>
        <dbReference type="ARBA" id="ARBA00022475"/>
    </source>
</evidence>
<evidence type="ECO:0000313" key="9">
    <source>
        <dbReference type="EMBL" id="EKO35382.1"/>
    </source>
</evidence>
<dbReference type="GO" id="GO:0005886">
    <property type="term" value="C:plasma membrane"/>
    <property type="evidence" value="ECO:0007669"/>
    <property type="project" value="UniProtKB-SubCell"/>
</dbReference>
<reference evidence="9" key="1">
    <citation type="submission" date="2012-10" db="EMBL/GenBank/DDBJ databases">
        <authorList>
            <person name="Harkins D.M."/>
            <person name="Durkin A.S."/>
            <person name="Brinkac L.M."/>
            <person name="Haft D.H."/>
            <person name="Selengut J.D."/>
            <person name="Sanka R."/>
            <person name="DePew J."/>
            <person name="Purushe J."/>
            <person name="Matthias M.A."/>
            <person name="Vinetz J.M."/>
            <person name="Sutton G.G."/>
            <person name="Nierman W.C."/>
            <person name="Fouts D.E."/>
        </authorList>
    </citation>
    <scope>NUCLEOTIDE SEQUENCE [LARGE SCALE GENOMIC DNA]</scope>
    <source>
        <strain evidence="9">MOR084</strain>
    </source>
</reference>
<keyword evidence="2" id="KW-1003">Cell membrane</keyword>
<dbReference type="GO" id="GO:0009103">
    <property type="term" value="P:lipopolysaccharide biosynthetic process"/>
    <property type="evidence" value="ECO:0007669"/>
    <property type="project" value="UniProtKB-ARBA"/>
</dbReference>
<dbReference type="InterPro" id="IPR059217">
    <property type="entry name" value="LA3751_2-like"/>
</dbReference>
<evidence type="ECO:0000256" key="8">
    <source>
        <dbReference type="SAM" id="Phobius"/>
    </source>
</evidence>
<feature type="transmembrane region" description="Helical" evidence="8">
    <location>
        <begin position="340"/>
        <end position="359"/>
    </location>
</feature>
<accession>A0A0E2BK91</accession>
<evidence type="ECO:0000256" key="1">
    <source>
        <dbReference type="ARBA" id="ARBA00004651"/>
    </source>
</evidence>
<proteinExistence type="predicted"/>
<protein>
    <submittedName>
        <fullName evidence="9">Dolichyl-phosphate-mannose-protein mannosyltransferase</fullName>
    </submittedName>
</protein>
<dbReference type="PANTHER" id="PTHR33908:SF11">
    <property type="entry name" value="MEMBRANE PROTEIN"/>
    <property type="match status" value="1"/>
</dbReference>
<evidence type="ECO:0000256" key="3">
    <source>
        <dbReference type="ARBA" id="ARBA00022676"/>
    </source>
</evidence>
<feature type="transmembrane region" description="Helical" evidence="8">
    <location>
        <begin position="128"/>
        <end position="145"/>
    </location>
</feature>
<keyword evidence="5 8" id="KW-0812">Transmembrane</keyword>
<sequence>MKLYPLFLLSCLILFFGVKSDFEVVYGDSGFMWVQVMDLIRSDFRTFSFYYSGSSFDPKGEWLPFQAPFLGTHDSKYYIDFPPYFPLVVSVGRVLLGANLGIYLIQVLFLSGSIYFLYLLFSEFTRRKWLSVSFVYLYLFGTTVFTYNLVIHEYSIALFFLYGGIYFYHRSLKTNKNTNFIYSSLLFGLSLYFRLEFIFIIFPLSALSFLLRKEVRNRILLSWAPVFLAIFVSLLALNTYIHGHPLGLRYILTMDNPETVTLSRAGIVYDLLFGKERGYFFQSSYLALIIFFSVFTTVYKRSYKDVLSLELLYLSTSILSIFLILATAPNHGDHISPRYLFGTYPLLFVLGLILAESFFDSKKSVVYYGTIILIVISLSFSVKQWFYAVRFIRVSDKNVRTMMDYFRSSENKRYLVFTDTNIPKNIQSLMYEKTILYVSEKKLVSDFLAKDALKIGPNRILIVRLLTTTLPVDEKGCISGSRFCRLESSLPYVEIYSYR</sequence>
<keyword evidence="4" id="KW-0808">Transferase</keyword>
<keyword evidence="6 8" id="KW-1133">Transmembrane helix</keyword>
<evidence type="ECO:0000256" key="6">
    <source>
        <dbReference type="ARBA" id="ARBA00022989"/>
    </source>
</evidence>
<dbReference type="NCBIfam" id="NF047440">
    <property type="entry name" value="LA3751_2_3_fam"/>
    <property type="match status" value="1"/>
</dbReference>
<name>A0A0E2BK91_9LEPT</name>
<comment type="subcellular location">
    <subcellularLocation>
        <location evidence="1">Cell membrane</location>
        <topology evidence="1">Multi-pass membrane protein</topology>
    </subcellularLocation>
</comment>
<keyword evidence="3 9" id="KW-0328">Glycosyltransferase</keyword>
<keyword evidence="10" id="KW-1185">Reference proteome</keyword>
<evidence type="ECO:0000256" key="5">
    <source>
        <dbReference type="ARBA" id="ARBA00022692"/>
    </source>
</evidence>
<dbReference type="AlphaFoldDB" id="A0A0E2BK91"/>
<dbReference type="Proteomes" id="UP000006329">
    <property type="component" value="Unassembled WGS sequence"/>
</dbReference>
<gene>
    <name evidence="9" type="ORF">LEP1GSC179_1146</name>
</gene>
<comment type="caution">
    <text evidence="9">The sequence shown here is derived from an EMBL/GenBank/DDBJ whole genome shotgun (WGS) entry which is preliminary data.</text>
</comment>
<feature type="transmembrane region" description="Helical" evidence="8">
    <location>
        <begin position="365"/>
        <end position="387"/>
    </location>
</feature>
<feature type="transmembrane region" description="Helical" evidence="8">
    <location>
        <begin position="222"/>
        <end position="241"/>
    </location>
</feature>
<dbReference type="InterPro" id="IPR050297">
    <property type="entry name" value="LipidA_mod_glycosyltrf_83"/>
</dbReference>
<feature type="transmembrane region" description="Helical" evidence="8">
    <location>
        <begin position="180"/>
        <end position="202"/>
    </location>
</feature>
<feature type="transmembrane region" description="Helical" evidence="8">
    <location>
        <begin position="279"/>
        <end position="299"/>
    </location>
</feature>
<evidence type="ECO:0000313" key="10">
    <source>
        <dbReference type="Proteomes" id="UP000006329"/>
    </source>
</evidence>
<feature type="transmembrane region" description="Helical" evidence="8">
    <location>
        <begin position="311"/>
        <end position="328"/>
    </location>
</feature>
<feature type="transmembrane region" description="Helical" evidence="8">
    <location>
        <begin position="100"/>
        <end position="121"/>
    </location>
</feature>